<dbReference type="Gene3D" id="1.20.1560.10">
    <property type="entry name" value="ABC transporter type 1, transmembrane domain"/>
    <property type="match status" value="1"/>
</dbReference>
<keyword evidence="12" id="KW-1185">Reference proteome</keyword>
<dbReference type="SMART" id="SM00382">
    <property type="entry name" value="AAA"/>
    <property type="match status" value="1"/>
</dbReference>
<proteinExistence type="predicted"/>
<dbReference type="RefSeq" id="WP_191004017.1">
    <property type="nucleotide sequence ID" value="NZ_JACXAD010000004.1"/>
</dbReference>
<keyword evidence="6 8" id="KW-1133">Transmembrane helix</keyword>
<feature type="transmembrane region" description="Helical" evidence="8">
    <location>
        <begin position="151"/>
        <end position="169"/>
    </location>
</feature>
<evidence type="ECO:0000259" key="9">
    <source>
        <dbReference type="PROSITE" id="PS50893"/>
    </source>
</evidence>
<evidence type="ECO:0000256" key="8">
    <source>
        <dbReference type="SAM" id="Phobius"/>
    </source>
</evidence>
<evidence type="ECO:0000259" key="10">
    <source>
        <dbReference type="PROSITE" id="PS50929"/>
    </source>
</evidence>
<dbReference type="GO" id="GO:0015833">
    <property type="term" value="P:peptide transport"/>
    <property type="evidence" value="ECO:0007669"/>
    <property type="project" value="InterPro"/>
</dbReference>
<keyword evidence="2" id="KW-0813">Transport</keyword>
<name>A0A927GIB0_9BACT</name>
<evidence type="ECO:0000313" key="11">
    <source>
        <dbReference type="EMBL" id="MBD2767185.1"/>
    </source>
</evidence>
<evidence type="ECO:0000256" key="6">
    <source>
        <dbReference type="ARBA" id="ARBA00022989"/>
    </source>
</evidence>
<evidence type="ECO:0000256" key="7">
    <source>
        <dbReference type="ARBA" id="ARBA00023136"/>
    </source>
</evidence>
<dbReference type="Proteomes" id="UP000612233">
    <property type="component" value="Unassembled WGS sequence"/>
</dbReference>
<dbReference type="PANTHER" id="PTHR24221:SF646">
    <property type="entry name" value="HAEMOLYSIN SECRETION ATP-BINDING PROTEIN"/>
    <property type="match status" value="1"/>
</dbReference>
<keyword evidence="3 8" id="KW-0812">Transmembrane</keyword>
<evidence type="ECO:0000256" key="3">
    <source>
        <dbReference type="ARBA" id="ARBA00022692"/>
    </source>
</evidence>
<comment type="caution">
    <text evidence="11">The sequence shown here is derived from an EMBL/GenBank/DDBJ whole genome shotgun (WGS) entry which is preliminary data.</text>
</comment>
<gene>
    <name evidence="11" type="ORF">IC235_04685</name>
</gene>
<dbReference type="GO" id="GO:0034040">
    <property type="term" value="F:ATPase-coupled lipid transmembrane transporter activity"/>
    <property type="evidence" value="ECO:0007669"/>
    <property type="project" value="TreeGrafter"/>
</dbReference>
<protein>
    <submittedName>
        <fullName evidence="11">Cyclic peptide export ABC transporter</fullName>
    </submittedName>
</protein>
<feature type="transmembrane region" description="Helical" evidence="8">
    <location>
        <begin position="232"/>
        <end position="256"/>
    </location>
</feature>
<organism evidence="11 12">
    <name type="scientific">Hymenobacter montanus</name>
    <dbReference type="NCBI Taxonomy" id="2771359"/>
    <lineage>
        <taxon>Bacteria</taxon>
        <taxon>Pseudomonadati</taxon>
        <taxon>Bacteroidota</taxon>
        <taxon>Cytophagia</taxon>
        <taxon>Cytophagales</taxon>
        <taxon>Hymenobacteraceae</taxon>
        <taxon>Hymenobacter</taxon>
    </lineage>
</organism>
<dbReference type="GO" id="GO:0005886">
    <property type="term" value="C:plasma membrane"/>
    <property type="evidence" value="ECO:0007669"/>
    <property type="project" value="UniProtKB-SubCell"/>
</dbReference>
<dbReference type="PANTHER" id="PTHR24221">
    <property type="entry name" value="ATP-BINDING CASSETTE SUB-FAMILY B"/>
    <property type="match status" value="1"/>
</dbReference>
<dbReference type="PROSITE" id="PS00211">
    <property type="entry name" value="ABC_TRANSPORTER_1"/>
    <property type="match status" value="1"/>
</dbReference>
<evidence type="ECO:0000256" key="5">
    <source>
        <dbReference type="ARBA" id="ARBA00022840"/>
    </source>
</evidence>
<dbReference type="GO" id="GO:0016887">
    <property type="term" value="F:ATP hydrolysis activity"/>
    <property type="evidence" value="ECO:0007669"/>
    <property type="project" value="InterPro"/>
</dbReference>
<dbReference type="SUPFAM" id="SSF90123">
    <property type="entry name" value="ABC transporter transmembrane region"/>
    <property type="match status" value="1"/>
</dbReference>
<dbReference type="GO" id="GO:0005524">
    <property type="term" value="F:ATP binding"/>
    <property type="evidence" value="ECO:0007669"/>
    <property type="project" value="UniProtKB-KW"/>
</dbReference>
<dbReference type="AlphaFoldDB" id="A0A927GIB0"/>
<evidence type="ECO:0000256" key="4">
    <source>
        <dbReference type="ARBA" id="ARBA00022741"/>
    </source>
</evidence>
<dbReference type="InterPro" id="IPR011527">
    <property type="entry name" value="ABC1_TM_dom"/>
</dbReference>
<feature type="domain" description="ABC transmembrane type-1" evidence="10">
    <location>
        <begin position="35"/>
        <end position="292"/>
    </location>
</feature>
<dbReference type="EMBL" id="JACXAD010000004">
    <property type="protein sequence ID" value="MBD2767185.1"/>
    <property type="molecule type" value="Genomic_DNA"/>
</dbReference>
<sequence length="546" mass="61515">MKLIKFLKRHSPYFTYQLFAIGIMAGLAETGAIAIINEVIRRSPAGTDFYPKLLLGFVIAVTAYIFIQKYSQQSLIKLAENIIWKARLSIIDDVRQSDFEQYENYGSTNIYTALSRDVGRISEFATLLPSAVIALVTTVGCLGYLLWLSWVGFVFTALIIGVLVAIYFLQSKRAVQDIEEARRVEATFFEHLNDLLAGVKEVKMDSSRNSDLYTGYLSLSARKAEKILAKSNISFVTISIIYQLSFFVLVGLAIFLLPFLKISFFANTSQFVLVILYMIGPIQGLTQIIPTISFSNVAVKQIESITQEIASMKEVLKTEPPTWAKQHLAPIVFDRVCYTYENKQERRGFQLGPLSMKINPGEIVFISGGNGSGKSTFVKLLTGLYRPTEGTIWVNDHPVSADSLQAYRELYAPIYTDNYLFKRLYGQAAVDPAKVNALIQKLGLANKVTFVDNAYSTLDLSQGQKKRLALISALMEDKPVYVFDEWAANQDPEFKEYFYRQLLPELSDAGKTVFVITHDDRYFSVADRHFHMEAGKLLENQVVTLS</sequence>
<dbReference type="InterPro" id="IPR027417">
    <property type="entry name" value="P-loop_NTPase"/>
</dbReference>
<feature type="domain" description="ABC transporter" evidence="9">
    <location>
        <begin position="331"/>
        <end position="545"/>
    </location>
</feature>
<keyword evidence="4" id="KW-0547">Nucleotide-binding</keyword>
<dbReference type="Gene3D" id="3.40.50.300">
    <property type="entry name" value="P-loop containing nucleotide triphosphate hydrolases"/>
    <property type="match status" value="1"/>
</dbReference>
<dbReference type="GO" id="GO:1904680">
    <property type="term" value="F:peptide transmembrane transporter activity"/>
    <property type="evidence" value="ECO:0007669"/>
    <property type="project" value="InterPro"/>
</dbReference>
<evidence type="ECO:0000256" key="2">
    <source>
        <dbReference type="ARBA" id="ARBA00022448"/>
    </source>
</evidence>
<dbReference type="InterPro" id="IPR015856">
    <property type="entry name" value="ABC_transpr_CbiO/EcfA_su"/>
</dbReference>
<evidence type="ECO:0000256" key="1">
    <source>
        <dbReference type="ARBA" id="ARBA00004651"/>
    </source>
</evidence>
<dbReference type="GO" id="GO:0140359">
    <property type="term" value="F:ABC-type transporter activity"/>
    <property type="evidence" value="ECO:0007669"/>
    <property type="project" value="InterPro"/>
</dbReference>
<keyword evidence="5" id="KW-0067">ATP-binding</keyword>
<feature type="transmembrane region" description="Helical" evidence="8">
    <location>
        <begin position="124"/>
        <end position="145"/>
    </location>
</feature>
<feature type="transmembrane region" description="Helical" evidence="8">
    <location>
        <begin position="49"/>
        <end position="67"/>
    </location>
</feature>
<dbReference type="NCBIfam" id="TIGR01194">
    <property type="entry name" value="cyc_pep_trnsptr"/>
    <property type="match status" value="1"/>
</dbReference>
<keyword evidence="7 8" id="KW-0472">Membrane</keyword>
<dbReference type="SUPFAM" id="SSF52540">
    <property type="entry name" value="P-loop containing nucleoside triphosphate hydrolases"/>
    <property type="match status" value="1"/>
</dbReference>
<dbReference type="Pfam" id="PF00005">
    <property type="entry name" value="ABC_tran"/>
    <property type="match status" value="1"/>
</dbReference>
<dbReference type="PROSITE" id="PS50893">
    <property type="entry name" value="ABC_TRANSPORTER_2"/>
    <property type="match status" value="1"/>
</dbReference>
<feature type="transmembrane region" description="Helical" evidence="8">
    <location>
        <begin position="12"/>
        <end position="37"/>
    </location>
</feature>
<dbReference type="CDD" id="cd03225">
    <property type="entry name" value="ABC_cobalt_CbiO_domain1"/>
    <property type="match status" value="1"/>
</dbReference>
<dbReference type="InterPro" id="IPR039421">
    <property type="entry name" value="Type_1_exporter"/>
</dbReference>
<dbReference type="InterPro" id="IPR036640">
    <property type="entry name" value="ABC1_TM_sf"/>
</dbReference>
<dbReference type="InterPro" id="IPR003439">
    <property type="entry name" value="ABC_transporter-like_ATP-bd"/>
</dbReference>
<accession>A0A927GIB0</accession>
<dbReference type="PROSITE" id="PS50929">
    <property type="entry name" value="ABC_TM1F"/>
    <property type="match status" value="1"/>
</dbReference>
<dbReference type="InterPro" id="IPR003593">
    <property type="entry name" value="AAA+_ATPase"/>
</dbReference>
<comment type="subcellular location">
    <subcellularLocation>
        <location evidence="1">Cell membrane</location>
        <topology evidence="1">Multi-pass membrane protein</topology>
    </subcellularLocation>
</comment>
<dbReference type="InterPro" id="IPR017871">
    <property type="entry name" value="ABC_transporter-like_CS"/>
</dbReference>
<evidence type="ECO:0000313" key="12">
    <source>
        <dbReference type="Proteomes" id="UP000612233"/>
    </source>
</evidence>
<dbReference type="InterPro" id="IPR005898">
    <property type="entry name" value="Cyc_pep_transpt_SyrD/YojI"/>
</dbReference>
<reference evidence="11" key="1">
    <citation type="submission" date="2020-09" db="EMBL/GenBank/DDBJ databases">
        <authorList>
            <person name="Kim M.K."/>
        </authorList>
    </citation>
    <scope>NUCLEOTIDE SEQUENCE</scope>
    <source>
        <strain evidence="11">BT664</strain>
    </source>
</reference>